<evidence type="ECO:0000313" key="7">
    <source>
        <dbReference type="EMBL" id="NBD27978.1"/>
    </source>
</evidence>
<organism evidence="7 8">
    <name type="scientific">Paenibacillus glycinis</name>
    <dbReference type="NCBI Taxonomy" id="2697035"/>
    <lineage>
        <taxon>Bacteria</taxon>
        <taxon>Bacillati</taxon>
        <taxon>Bacillota</taxon>
        <taxon>Bacilli</taxon>
        <taxon>Bacillales</taxon>
        <taxon>Paenibacillaceae</taxon>
        <taxon>Paenibacillus</taxon>
    </lineage>
</organism>
<dbReference type="InterPro" id="IPR036922">
    <property type="entry name" value="Rieske_2Fe-2S_sf"/>
</dbReference>
<keyword evidence="5" id="KW-1133">Transmembrane helix</keyword>
<keyword evidence="5" id="KW-0472">Membrane</keyword>
<protein>
    <submittedName>
        <fullName evidence="7">Rieske 2Fe-2S domain-containing protein</fullName>
    </submittedName>
</protein>
<evidence type="ECO:0000256" key="3">
    <source>
        <dbReference type="ARBA" id="ARBA00023004"/>
    </source>
</evidence>
<proteinExistence type="predicted"/>
<comment type="caution">
    <text evidence="7">The sequence shown here is derived from an EMBL/GenBank/DDBJ whole genome shotgun (WGS) entry which is preliminary data.</text>
</comment>
<dbReference type="Proteomes" id="UP000665561">
    <property type="component" value="Unassembled WGS sequence"/>
</dbReference>
<dbReference type="RefSeq" id="WP_161746999.1">
    <property type="nucleotide sequence ID" value="NZ_JAAAMV010000033.1"/>
</dbReference>
<evidence type="ECO:0000259" key="6">
    <source>
        <dbReference type="PROSITE" id="PS51296"/>
    </source>
</evidence>
<keyword evidence="3" id="KW-0408">Iron</keyword>
<name>A0ABW9XZY3_9BACL</name>
<reference evidence="7 8" key="1">
    <citation type="submission" date="2020-01" db="EMBL/GenBank/DDBJ databases">
        <title>Paenibacillus soybeanensis sp. nov. isolated from the nodules of soybean (Glycine max(L.) Merr).</title>
        <authorList>
            <person name="Wang H."/>
        </authorList>
    </citation>
    <scope>NUCLEOTIDE SEQUENCE [LARGE SCALE GENOMIC DNA]</scope>
    <source>
        <strain evidence="7 8">T1</strain>
    </source>
</reference>
<dbReference type="EMBL" id="JAAAMV010000033">
    <property type="protein sequence ID" value="NBD27978.1"/>
    <property type="molecule type" value="Genomic_DNA"/>
</dbReference>
<dbReference type="Pfam" id="PF00355">
    <property type="entry name" value="Rieske"/>
    <property type="match status" value="1"/>
</dbReference>
<dbReference type="SUPFAM" id="SSF50022">
    <property type="entry name" value="ISP domain"/>
    <property type="match status" value="1"/>
</dbReference>
<accession>A0ABW9XZY3</accession>
<evidence type="ECO:0000256" key="5">
    <source>
        <dbReference type="SAM" id="Phobius"/>
    </source>
</evidence>
<feature type="domain" description="Rieske" evidence="6">
    <location>
        <begin position="92"/>
        <end position="150"/>
    </location>
</feature>
<feature type="transmembrane region" description="Helical" evidence="5">
    <location>
        <begin position="21"/>
        <end position="40"/>
    </location>
</feature>
<dbReference type="InterPro" id="IPR017941">
    <property type="entry name" value="Rieske_2Fe-2S"/>
</dbReference>
<dbReference type="Gene3D" id="2.102.10.10">
    <property type="entry name" value="Rieske [2Fe-2S] iron-sulphur domain"/>
    <property type="match status" value="1"/>
</dbReference>
<keyword evidence="1" id="KW-0001">2Fe-2S</keyword>
<keyword evidence="4" id="KW-0411">Iron-sulfur</keyword>
<keyword evidence="8" id="KW-1185">Reference proteome</keyword>
<evidence type="ECO:0000313" key="8">
    <source>
        <dbReference type="Proteomes" id="UP000665561"/>
    </source>
</evidence>
<keyword evidence="5" id="KW-0812">Transmembrane</keyword>
<dbReference type="PROSITE" id="PS51296">
    <property type="entry name" value="RIESKE"/>
    <property type="match status" value="1"/>
</dbReference>
<gene>
    <name evidence="7" type="ORF">GT019_29275</name>
</gene>
<evidence type="ECO:0000256" key="1">
    <source>
        <dbReference type="ARBA" id="ARBA00022714"/>
    </source>
</evidence>
<keyword evidence="2" id="KW-0479">Metal-binding</keyword>
<evidence type="ECO:0000256" key="2">
    <source>
        <dbReference type="ARBA" id="ARBA00022723"/>
    </source>
</evidence>
<sequence length="171" mass="18050">MDRKVPQKITRRAFLGTTAKIAIGAAAILAGSAGLFYYGAVTHRKVGSPPPPGNIVKLGEVADLKLLQGVAKIDYEAEYVDAWYTKPVSGFVYVAIGGAGELLIMSPACSHLGCTIVPATEAQRADRPETYFRCPCHGAEFDGTGGATFVVTRGWIRSNRSSRAAASISTS</sequence>
<evidence type="ECO:0000256" key="4">
    <source>
        <dbReference type="ARBA" id="ARBA00023014"/>
    </source>
</evidence>